<evidence type="ECO:0000256" key="1">
    <source>
        <dbReference type="SAM" id="MobiDB-lite"/>
    </source>
</evidence>
<protein>
    <submittedName>
        <fullName evidence="2">Uncharacterized protein</fullName>
    </submittedName>
</protein>
<feature type="compositionally biased region" description="Low complexity" evidence="1">
    <location>
        <begin position="58"/>
        <end position="70"/>
    </location>
</feature>
<feature type="compositionally biased region" description="Basic and acidic residues" evidence="1">
    <location>
        <begin position="90"/>
        <end position="105"/>
    </location>
</feature>
<reference evidence="2 3" key="1">
    <citation type="submission" date="2013-11" db="EMBL/GenBank/DDBJ databases">
        <title>Genome sequencing of Stegodyphus mimosarum.</title>
        <authorList>
            <person name="Bechsgaard J."/>
        </authorList>
    </citation>
    <scope>NUCLEOTIDE SEQUENCE [LARGE SCALE GENOMIC DNA]</scope>
</reference>
<evidence type="ECO:0000313" key="3">
    <source>
        <dbReference type="Proteomes" id="UP000054359"/>
    </source>
</evidence>
<dbReference type="Proteomes" id="UP000054359">
    <property type="component" value="Unassembled WGS sequence"/>
</dbReference>
<feature type="region of interest" description="Disordered" evidence="1">
    <location>
        <begin position="1"/>
        <end position="148"/>
    </location>
</feature>
<gene>
    <name evidence="2" type="ORF">X975_22494</name>
</gene>
<keyword evidence="3" id="KW-1185">Reference proteome</keyword>
<dbReference type="OrthoDB" id="10406474at2759"/>
<dbReference type="EMBL" id="KK116328">
    <property type="protein sequence ID" value="KFM67448.1"/>
    <property type="molecule type" value="Genomic_DNA"/>
</dbReference>
<dbReference type="AlphaFoldDB" id="A0A087TQQ9"/>
<proteinExistence type="predicted"/>
<feature type="non-terminal residue" evidence="2">
    <location>
        <position position="164"/>
    </location>
</feature>
<accession>A0A087TQQ9</accession>
<evidence type="ECO:0000313" key="2">
    <source>
        <dbReference type="EMBL" id="KFM67448.1"/>
    </source>
</evidence>
<name>A0A087TQQ9_STEMI</name>
<feature type="compositionally biased region" description="Low complexity" evidence="1">
    <location>
        <begin position="1"/>
        <end position="31"/>
    </location>
</feature>
<sequence>MPGNQPSTTSPQLSSSSQSKSSLVRSKSLRLPTSKPKTEQVSSTLTRHGSIRGPRNQSSSMQNSKSSHLSVFRKPLLKPKPHIGNSKSSENLEKSIHNADGELKKTACRSPNKHIDGKGVTFTDMHPTPSDSPTSLHSDKSQSQDANSWCTTDLVAHLRRLTEE</sequence>
<organism evidence="2 3">
    <name type="scientific">Stegodyphus mimosarum</name>
    <name type="common">African social velvet spider</name>
    <dbReference type="NCBI Taxonomy" id="407821"/>
    <lineage>
        <taxon>Eukaryota</taxon>
        <taxon>Metazoa</taxon>
        <taxon>Ecdysozoa</taxon>
        <taxon>Arthropoda</taxon>
        <taxon>Chelicerata</taxon>
        <taxon>Arachnida</taxon>
        <taxon>Araneae</taxon>
        <taxon>Araneomorphae</taxon>
        <taxon>Entelegynae</taxon>
        <taxon>Eresoidea</taxon>
        <taxon>Eresidae</taxon>
        <taxon>Stegodyphus</taxon>
    </lineage>
</organism>